<organism evidence="1 2">
    <name type="scientific">Panagrolaimus davidi</name>
    <dbReference type="NCBI Taxonomy" id="227884"/>
    <lineage>
        <taxon>Eukaryota</taxon>
        <taxon>Metazoa</taxon>
        <taxon>Ecdysozoa</taxon>
        <taxon>Nematoda</taxon>
        <taxon>Chromadorea</taxon>
        <taxon>Rhabditida</taxon>
        <taxon>Tylenchina</taxon>
        <taxon>Panagrolaimomorpha</taxon>
        <taxon>Panagrolaimoidea</taxon>
        <taxon>Panagrolaimidae</taxon>
        <taxon>Panagrolaimus</taxon>
    </lineage>
</organism>
<proteinExistence type="predicted"/>
<evidence type="ECO:0000313" key="1">
    <source>
        <dbReference type="Proteomes" id="UP000887578"/>
    </source>
</evidence>
<accession>A0A914QLW5</accession>
<protein>
    <submittedName>
        <fullName evidence="2">Uncharacterized protein</fullName>
    </submittedName>
</protein>
<name>A0A914QLW5_9BILA</name>
<keyword evidence="1" id="KW-1185">Reference proteome</keyword>
<dbReference type="Proteomes" id="UP000887578">
    <property type="component" value="Unplaced"/>
</dbReference>
<sequence length="463" mass="53962">MDLLSSINYSKEKVYKWTEHQIMKQKDAEENENFDLLEVVKKELRFTFPKVYFMDKTKMEHGFLMNFILEKNFLLLPCQFKTLFKESSLSTEDVRFKLVYDLAEKQALQKQKMSSDGESFNIVDSIKSDLSEVFKIVKFYKMKGTFLMDFVVQKGIFLSANEINAKYYELRNCLYNEEHRFKLVYELAEKQSKKKQELSPDANFNLIDSIKADLVEVIPTVNFPQMSKKFLMDFVAAKGFLLDPTEFAKILCFKGYDEVDFVYELTKKQVLKKQEIFPNENFNLTNSIKADLSIVISGTKWYKMEKSVLMDFIVAKGIITEEQASHVCDTRISITNNGKTITGVFKDEIGIRDLIEDETRNVISGNRRRRGDKCVAMQSNTNKTRYLKLKFSIPKTKSTLKKMKGVEWYLCLEKDGVLTFKHKTMVNPSDYLITEMKPETEFTLTSNETTSINACYNNLHPII</sequence>
<reference evidence="2" key="1">
    <citation type="submission" date="2022-11" db="UniProtKB">
        <authorList>
            <consortium name="WormBaseParasite"/>
        </authorList>
    </citation>
    <scope>IDENTIFICATION</scope>
</reference>
<evidence type="ECO:0000313" key="2">
    <source>
        <dbReference type="WBParaSite" id="PDA_v2.g4232.t1"/>
    </source>
</evidence>
<dbReference type="AlphaFoldDB" id="A0A914QLW5"/>
<dbReference type="WBParaSite" id="PDA_v2.g4232.t1">
    <property type="protein sequence ID" value="PDA_v2.g4232.t1"/>
    <property type="gene ID" value="PDA_v2.g4232"/>
</dbReference>